<dbReference type="PRINTS" id="PR00534">
    <property type="entry name" value="MCRFAMILY"/>
</dbReference>
<dbReference type="PANTHER" id="PTHR24248:SF200">
    <property type="entry name" value="5-HYDROXYTRYPTAMINE RECEPTOR 1B-LIKE ISOFORM X1"/>
    <property type="match status" value="1"/>
</dbReference>
<sequence>MNKISANVSILNKYLFNYSHLTSLHINILNASNYDFNTTFPSNLSQVDVTPNERSVFVLSFISVVLGFLTLITATGNIFVIAAILTDRILRSVGNYLILSLAVADLMVACLVMPLSAVYEIMREWRMGSILCEVWISCDVLCCTASILHLLIIAVDRYRAVTRLDYVRQRNPRDIGLMILFTWVVAITISLLPIFGWKDKDFRDRIVIEKKCLISQDVAYQVFATCSSFFFPLVVILVLYWRIFQEARQRIRNKPGTTISLLVKKSYAKYSEPTTSEVTETTKSISTPSCSTDSNSVSYTSTPIKTKKMKDNLLRIDTFLNKQPRDLESKREKKAAKTLAIITGVFIVCWMPFFILAFTMPICNSCYFDERLFTTSQWLGYTNSMLNPIIYTIFSPDFRQAFKKILCGVSQRHRTNL</sequence>
<name>A0ABM1SZR0_LIMPO</name>
<evidence type="ECO:0000256" key="7">
    <source>
        <dbReference type="ARBA" id="ARBA00023136"/>
    </source>
</evidence>
<dbReference type="SMART" id="SM01381">
    <property type="entry name" value="7TM_GPCR_Srsx"/>
    <property type="match status" value="1"/>
</dbReference>
<feature type="transmembrane region" description="Helical" evidence="11">
    <location>
        <begin position="218"/>
        <end position="244"/>
    </location>
</feature>
<feature type="transmembrane region" description="Helical" evidence="11">
    <location>
        <begin position="97"/>
        <end position="122"/>
    </location>
</feature>
<keyword evidence="5 11" id="KW-1133">Transmembrane helix</keyword>
<evidence type="ECO:0000256" key="1">
    <source>
        <dbReference type="ARBA" id="ARBA00004651"/>
    </source>
</evidence>
<comment type="subcellular location">
    <subcellularLocation>
        <location evidence="1">Cell membrane</location>
        <topology evidence="1">Multi-pass membrane protein</topology>
    </subcellularLocation>
</comment>
<evidence type="ECO:0000256" key="6">
    <source>
        <dbReference type="ARBA" id="ARBA00023040"/>
    </source>
</evidence>
<comment type="similarity">
    <text evidence="2 10">Belongs to the G-protein coupled receptor 1 family.</text>
</comment>
<dbReference type="CDD" id="cd15331">
    <property type="entry name" value="7tmA_5-HT1A_invertebrates"/>
    <property type="match status" value="1"/>
</dbReference>
<evidence type="ECO:0000313" key="14">
    <source>
        <dbReference type="RefSeq" id="XP_022249116.1"/>
    </source>
</evidence>
<organism evidence="13 14">
    <name type="scientific">Limulus polyphemus</name>
    <name type="common">Atlantic horseshoe crab</name>
    <dbReference type="NCBI Taxonomy" id="6850"/>
    <lineage>
        <taxon>Eukaryota</taxon>
        <taxon>Metazoa</taxon>
        <taxon>Ecdysozoa</taxon>
        <taxon>Arthropoda</taxon>
        <taxon>Chelicerata</taxon>
        <taxon>Merostomata</taxon>
        <taxon>Xiphosura</taxon>
        <taxon>Limulidae</taxon>
        <taxon>Limulus</taxon>
    </lineage>
</organism>
<reference evidence="14" key="1">
    <citation type="submission" date="2025-08" db="UniProtKB">
        <authorList>
            <consortium name="RefSeq"/>
        </authorList>
    </citation>
    <scope>IDENTIFICATION</scope>
    <source>
        <tissue evidence="14">Muscle</tissue>
    </source>
</reference>
<dbReference type="Proteomes" id="UP000694941">
    <property type="component" value="Unplaced"/>
</dbReference>
<feature type="transmembrane region" description="Helical" evidence="11">
    <location>
        <begin position="134"/>
        <end position="155"/>
    </location>
</feature>
<feature type="transmembrane region" description="Helical" evidence="11">
    <location>
        <begin position="378"/>
        <end position="394"/>
    </location>
</feature>
<evidence type="ECO:0000256" key="3">
    <source>
        <dbReference type="ARBA" id="ARBA00022475"/>
    </source>
</evidence>
<proteinExistence type="inferred from homology"/>
<dbReference type="InterPro" id="IPR000276">
    <property type="entry name" value="GPCR_Rhodpsn"/>
</dbReference>
<dbReference type="InterPro" id="IPR001671">
    <property type="entry name" value="Melcrt_ACTH_rcpt"/>
</dbReference>
<evidence type="ECO:0000256" key="5">
    <source>
        <dbReference type="ARBA" id="ARBA00022989"/>
    </source>
</evidence>
<evidence type="ECO:0000256" key="10">
    <source>
        <dbReference type="RuleBase" id="RU000688"/>
    </source>
</evidence>
<evidence type="ECO:0000256" key="4">
    <source>
        <dbReference type="ARBA" id="ARBA00022692"/>
    </source>
</evidence>
<gene>
    <name evidence="14" type="primary">LOC106465495</name>
</gene>
<keyword evidence="7 11" id="KW-0472">Membrane</keyword>
<feature type="transmembrane region" description="Helical" evidence="11">
    <location>
        <begin position="56"/>
        <end position="85"/>
    </location>
</feature>
<dbReference type="PANTHER" id="PTHR24248">
    <property type="entry name" value="ADRENERGIC RECEPTOR-RELATED G-PROTEIN COUPLED RECEPTOR"/>
    <property type="match status" value="1"/>
</dbReference>
<dbReference type="PROSITE" id="PS00237">
    <property type="entry name" value="G_PROTEIN_RECEP_F1_1"/>
    <property type="match status" value="1"/>
</dbReference>
<dbReference type="Gene3D" id="1.20.1070.10">
    <property type="entry name" value="Rhodopsin 7-helix transmembrane proteins"/>
    <property type="match status" value="1"/>
</dbReference>
<keyword evidence="8 10" id="KW-0675">Receptor</keyword>
<feature type="domain" description="G-protein coupled receptors family 1 profile" evidence="12">
    <location>
        <begin position="76"/>
        <end position="391"/>
    </location>
</feature>
<keyword evidence="9 10" id="KW-0807">Transducer</keyword>
<feature type="transmembrane region" description="Helical" evidence="11">
    <location>
        <begin position="175"/>
        <end position="198"/>
    </location>
</feature>
<evidence type="ECO:0000256" key="11">
    <source>
        <dbReference type="SAM" id="Phobius"/>
    </source>
</evidence>
<keyword evidence="6 10" id="KW-0297">G-protein coupled receptor</keyword>
<dbReference type="Pfam" id="PF00001">
    <property type="entry name" value="7tm_1"/>
    <property type="match status" value="1"/>
</dbReference>
<evidence type="ECO:0000256" key="2">
    <source>
        <dbReference type="ARBA" id="ARBA00010663"/>
    </source>
</evidence>
<keyword evidence="3" id="KW-1003">Cell membrane</keyword>
<feature type="transmembrane region" description="Helical" evidence="11">
    <location>
        <begin position="339"/>
        <end position="358"/>
    </location>
</feature>
<protein>
    <submittedName>
        <fullName evidence="14">5-hydroxytryptamine receptor 2B-like</fullName>
    </submittedName>
</protein>
<dbReference type="RefSeq" id="XP_022249116.1">
    <property type="nucleotide sequence ID" value="XM_022393408.1"/>
</dbReference>
<evidence type="ECO:0000256" key="8">
    <source>
        <dbReference type="ARBA" id="ARBA00023170"/>
    </source>
</evidence>
<dbReference type="SUPFAM" id="SSF81321">
    <property type="entry name" value="Family A G protein-coupled receptor-like"/>
    <property type="match status" value="1"/>
</dbReference>
<evidence type="ECO:0000256" key="9">
    <source>
        <dbReference type="ARBA" id="ARBA00023224"/>
    </source>
</evidence>
<evidence type="ECO:0000259" key="12">
    <source>
        <dbReference type="PROSITE" id="PS50262"/>
    </source>
</evidence>
<dbReference type="InterPro" id="IPR017452">
    <property type="entry name" value="GPCR_Rhodpsn_7TM"/>
</dbReference>
<dbReference type="PROSITE" id="PS50262">
    <property type="entry name" value="G_PROTEIN_RECEP_F1_2"/>
    <property type="match status" value="1"/>
</dbReference>
<keyword evidence="4 10" id="KW-0812">Transmembrane</keyword>
<dbReference type="GeneID" id="106465495"/>
<dbReference type="PRINTS" id="PR00237">
    <property type="entry name" value="GPCRRHODOPSN"/>
</dbReference>
<keyword evidence="13" id="KW-1185">Reference proteome</keyword>
<accession>A0ABM1SZR0</accession>
<evidence type="ECO:0000313" key="13">
    <source>
        <dbReference type="Proteomes" id="UP000694941"/>
    </source>
</evidence>